<accession>U7QK04</accession>
<organism evidence="1 2">
    <name type="scientific">Lyngbya aestuarii BL J</name>
    <dbReference type="NCBI Taxonomy" id="1348334"/>
    <lineage>
        <taxon>Bacteria</taxon>
        <taxon>Bacillati</taxon>
        <taxon>Cyanobacteriota</taxon>
        <taxon>Cyanophyceae</taxon>
        <taxon>Oscillatoriophycideae</taxon>
        <taxon>Oscillatoriales</taxon>
        <taxon>Microcoleaceae</taxon>
        <taxon>Lyngbya</taxon>
    </lineage>
</organism>
<dbReference type="EMBL" id="AUZM01000013">
    <property type="protein sequence ID" value="ERT08223.1"/>
    <property type="molecule type" value="Genomic_DNA"/>
</dbReference>
<evidence type="ECO:0000313" key="2">
    <source>
        <dbReference type="Proteomes" id="UP000017127"/>
    </source>
</evidence>
<keyword evidence="2" id="KW-1185">Reference proteome</keyword>
<proteinExistence type="predicted"/>
<dbReference type="AlphaFoldDB" id="U7QK04"/>
<reference evidence="1 2" key="1">
    <citation type="journal article" date="2013" name="Front. Microbiol.">
        <title>Comparative genomic analyses of the cyanobacterium, Lyngbya aestuarii BL J, a powerful hydrogen producer.</title>
        <authorList>
            <person name="Kothari A."/>
            <person name="Vaughn M."/>
            <person name="Garcia-Pichel F."/>
        </authorList>
    </citation>
    <scope>NUCLEOTIDE SEQUENCE [LARGE SCALE GENOMIC DNA]</scope>
    <source>
        <strain evidence="1 2">BL J</strain>
    </source>
</reference>
<evidence type="ECO:0000313" key="1">
    <source>
        <dbReference type="EMBL" id="ERT08223.1"/>
    </source>
</evidence>
<gene>
    <name evidence="1" type="ORF">M595_1823</name>
</gene>
<name>U7QK04_9CYAN</name>
<sequence>MSINAKNLYLSIDLYYLLSTYNQRFTENIYNLIQSKDRGGKLFFETIPYKY</sequence>
<dbReference type="Proteomes" id="UP000017127">
    <property type="component" value="Unassembled WGS sequence"/>
</dbReference>
<comment type="caution">
    <text evidence="1">The sequence shown here is derived from an EMBL/GenBank/DDBJ whole genome shotgun (WGS) entry which is preliminary data.</text>
</comment>
<protein>
    <submittedName>
        <fullName evidence="1">Uncharacterized protein</fullName>
    </submittedName>
</protein>